<gene>
    <name evidence="1" type="ORF">CF651_26435</name>
</gene>
<keyword evidence="2" id="KW-1185">Reference proteome</keyword>
<dbReference type="AlphaFoldDB" id="A0A229UK44"/>
<comment type="caution">
    <text evidence="1">The sequence shown here is derived from an EMBL/GenBank/DDBJ whole genome shotgun (WGS) entry which is preliminary data.</text>
</comment>
<dbReference type="RefSeq" id="WP_094017861.1">
    <property type="nucleotide sequence ID" value="NZ_NMQW01000049.1"/>
</dbReference>
<evidence type="ECO:0008006" key="3">
    <source>
        <dbReference type="Google" id="ProtNLM"/>
    </source>
</evidence>
<name>A0A229UK44_9BACL</name>
<dbReference type="OrthoDB" id="9808061at2"/>
<dbReference type="EMBL" id="NMQW01000049">
    <property type="protein sequence ID" value="OXM83269.1"/>
    <property type="molecule type" value="Genomic_DNA"/>
</dbReference>
<organism evidence="1 2">
    <name type="scientific">Paenibacillus rigui</name>
    <dbReference type="NCBI Taxonomy" id="554312"/>
    <lineage>
        <taxon>Bacteria</taxon>
        <taxon>Bacillati</taxon>
        <taxon>Bacillota</taxon>
        <taxon>Bacilli</taxon>
        <taxon>Bacillales</taxon>
        <taxon>Paenibacillaceae</taxon>
        <taxon>Paenibacillus</taxon>
    </lineage>
</organism>
<reference evidence="1 2" key="1">
    <citation type="submission" date="2017-07" db="EMBL/GenBank/DDBJ databases">
        <title>Genome sequencing and assembly of Paenibacillus rigui.</title>
        <authorList>
            <person name="Mayilraj S."/>
        </authorList>
    </citation>
    <scope>NUCLEOTIDE SEQUENCE [LARGE SCALE GENOMIC DNA]</scope>
    <source>
        <strain evidence="1 2">JCM 16352</strain>
    </source>
</reference>
<protein>
    <recommendedName>
        <fullName evidence="3">Transposase</fullName>
    </recommendedName>
</protein>
<sequence length="119" mass="13822">MENLQALWAERIQAYQASGQTMKAWCTERNLTVHQLKYWLYKAQRQDQTAATTTFRPVTMTRQASATETLQIQVGFARIDVRSGFEPGLLRDVVAALARYAEFHFSFTRIPGLWRNRHT</sequence>
<dbReference type="Proteomes" id="UP000215509">
    <property type="component" value="Unassembled WGS sequence"/>
</dbReference>
<proteinExistence type="predicted"/>
<evidence type="ECO:0000313" key="2">
    <source>
        <dbReference type="Proteomes" id="UP000215509"/>
    </source>
</evidence>
<evidence type="ECO:0000313" key="1">
    <source>
        <dbReference type="EMBL" id="OXM83269.1"/>
    </source>
</evidence>
<accession>A0A229UK44</accession>
<dbReference type="NCBIfam" id="NF047593">
    <property type="entry name" value="IS66_ISAeme5_TnpA"/>
    <property type="match status" value="1"/>
</dbReference>